<accession>A0A2M6X0G0</accession>
<dbReference type="EMBL" id="PEZP01000001">
    <property type="protein sequence ID" value="PIT98553.1"/>
    <property type="molecule type" value="Genomic_DNA"/>
</dbReference>
<evidence type="ECO:0000256" key="2">
    <source>
        <dbReference type="ARBA" id="ARBA00022676"/>
    </source>
</evidence>
<dbReference type="InterPro" id="IPR001173">
    <property type="entry name" value="Glyco_trans_2-like"/>
</dbReference>
<name>A0A2M6X0G0_9BACT</name>
<dbReference type="SUPFAM" id="SSF53448">
    <property type="entry name" value="Nucleotide-diphospho-sugar transferases"/>
    <property type="match status" value="1"/>
</dbReference>
<comment type="similarity">
    <text evidence="1">Belongs to the glycosyltransferase 2 family.</text>
</comment>
<dbReference type="FunFam" id="3.90.550.10:FF:000122">
    <property type="entry name" value="Dolichol-phosphate mannosyltransferase subunit 1"/>
    <property type="match status" value="1"/>
</dbReference>
<comment type="caution">
    <text evidence="5">The sequence shown here is derived from an EMBL/GenBank/DDBJ whole genome shotgun (WGS) entry which is preliminary data.</text>
</comment>
<dbReference type="GO" id="GO:0004582">
    <property type="term" value="F:dolichyl-phosphate beta-D-mannosyltransferase activity"/>
    <property type="evidence" value="ECO:0007669"/>
    <property type="project" value="InterPro"/>
</dbReference>
<protein>
    <submittedName>
        <fullName evidence="5">Dolichyl-phosphate beta-D-mannosyltransferase</fullName>
    </submittedName>
</protein>
<gene>
    <name evidence="5" type="ORF">COT71_00040</name>
</gene>
<dbReference type="InterPro" id="IPR039528">
    <property type="entry name" value="DPM1-like"/>
</dbReference>
<sequence>MENIGIKNPWIVIPTYNERPNIRRMLPALTSLKIPNLSILIVDDNSPDGTDREVQQHAANNTAIQLLSRPRKSGLGRAYIAGMAYALEHGADAIVQLDADFSHNPYDIPMLLHGLNRADLVLGSRYSQGISVINWPLKRLMISMAANVYVRTITGLPLHDATGGFRAWRAETLRRIDLPSIAADGYGFQIITAYRTWKQGLHIDEVPIVFTERRAGQSKMSKHIIWEAMLLVWKLRLFGWRHTKTS</sequence>
<dbReference type="GO" id="GO:0016020">
    <property type="term" value="C:membrane"/>
    <property type="evidence" value="ECO:0007669"/>
    <property type="project" value="GOC"/>
</dbReference>
<feature type="domain" description="Glycosyltransferase 2-like" evidence="4">
    <location>
        <begin position="11"/>
        <end position="174"/>
    </location>
</feature>
<reference evidence="6" key="1">
    <citation type="submission" date="2017-09" db="EMBL/GenBank/DDBJ databases">
        <title>Depth-based differentiation of microbial function through sediment-hosted aquifers and enrichment of novel symbionts in the deep terrestrial subsurface.</title>
        <authorList>
            <person name="Probst A.J."/>
            <person name="Ladd B."/>
            <person name="Jarett J.K."/>
            <person name="Geller-Mcgrath D.E."/>
            <person name="Sieber C.M.K."/>
            <person name="Emerson J.B."/>
            <person name="Anantharaman K."/>
            <person name="Thomas B.C."/>
            <person name="Malmstrom R."/>
            <person name="Stieglmeier M."/>
            <person name="Klingl A."/>
            <person name="Woyke T."/>
            <person name="Ryan C.M."/>
            <person name="Banfield J.F."/>
        </authorList>
    </citation>
    <scope>NUCLEOTIDE SEQUENCE [LARGE SCALE GENOMIC DNA]</scope>
</reference>
<proteinExistence type="inferred from homology"/>
<dbReference type="InterPro" id="IPR029044">
    <property type="entry name" value="Nucleotide-diphossugar_trans"/>
</dbReference>
<evidence type="ECO:0000256" key="1">
    <source>
        <dbReference type="ARBA" id="ARBA00006739"/>
    </source>
</evidence>
<evidence type="ECO:0000313" key="5">
    <source>
        <dbReference type="EMBL" id="PIT98553.1"/>
    </source>
</evidence>
<dbReference type="GO" id="GO:0009247">
    <property type="term" value="P:glycolipid biosynthetic process"/>
    <property type="evidence" value="ECO:0007669"/>
    <property type="project" value="TreeGrafter"/>
</dbReference>
<keyword evidence="3 5" id="KW-0808">Transferase</keyword>
<organism evidence="5 6">
    <name type="scientific">Candidatus Andersenbacteria bacterium CG10_big_fil_rev_8_21_14_0_10_54_11</name>
    <dbReference type="NCBI Taxonomy" id="1974485"/>
    <lineage>
        <taxon>Bacteria</taxon>
        <taxon>Candidatus Anderseniibacteriota</taxon>
    </lineage>
</organism>
<evidence type="ECO:0000259" key="4">
    <source>
        <dbReference type="Pfam" id="PF00535"/>
    </source>
</evidence>
<dbReference type="Pfam" id="PF00535">
    <property type="entry name" value="Glycos_transf_2"/>
    <property type="match status" value="1"/>
</dbReference>
<dbReference type="Gene3D" id="3.90.550.10">
    <property type="entry name" value="Spore Coat Polysaccharide Biosynthesis Protein SpsA, Chain A"/>
    <property type="match status" value="1"/>
</dbReference>
<evidence type="ECO:0000256" key="3">
    <source>
        <dbReference type="ARBA" id="ARBA00022679"/>
    </source>
</evidence>
<evidence type="ECO:0000313" key="6">
    <source>
        <dbReference type="Proteomes" id="UP000230731"/>
    </source>
</evidence>
<dbReference type="PANTHER" id="PTHR43398">
    <property type="entry name" value="DOLICHOL-PHOSPHATE MANNOSYLTRANSFERASE SUBUNIT 1"/>
    <property type="match status" value="1"/>
</dbReference>
<dbReference type="PANTHER" id="PTHR43398:SF1">
    <property type="entry name" value="DOLICHOL-PHOSPHATE MANNOSYLTRANSFERASE SUBUNIT 1"/>
    <property type="match status" value="1"/>
</dbReference>
<keyword evidence="2 5" id="KW-0328">Glycosyltransferase</keyword>
<dbReference type="Proteomes" id="UP000230731">
    <property type="component" value="Unassembled WGS sequence"/>
</dbReference>
<dbReference type="CDD" id="cd06442">
    <property type="entry name" value="DPM1_like"/>
    <property type="match status" value="1"/>
</dbReference>
<dbReference type="AlphaFoldDB" id="A0A2M6X0G0"/>